<evidence type="ECO:0000256" key="1">
    <source>
        <dbReference type="SAM" id="MobiDB-lite"/>
    </source>
</evidence>
<dbReference type="EMBL" id="HBNS01004339">
    <property type="protein sequence ID" value="CAE4585087.1"/>
    <property type="molecule type" value="Transcribed_RNA"/>
</dbReference>
<reference evidence="2" key="1">
    <citation type="submission" date="2021-01" db="EMBL/GenBank/DDBJ databases">
        <authorList>
            <person name="Corre E."/>
            <person name="Pelletier E."/>
            <person name="Niang G."/>
            <person name="Scheremetjew M."/>
            <person name="Finn R."/>
            <person name="Kale V."/>
            <person name="Holt S."/>
            <person name="Cochrane G."/>
            <person name="Meng A."/>
            <person name="Brown T."/>
            <person name="Cohen L."/>
        </authorList>
    </citation>
    <scope>NUCLEOTIDE SEQUENCE</scope>
    <source>
        <strain evidence="2">GSO104</strain>
    </source>
</reference>
<sequence>MSGTGECECDKTNAKKEDALAQNKENLRKQASMQVDPTIAGPEDSLSADTTEVARWDSMVAFHAQPWRGYIVKFNPDGSPRSGSDLLRHLKLMGPNELGHRNTWVDDELQPKRQFFHHKKVTFGSCRIMPKGEVAYLPVSMFHQGTFAVEQLFLHPKDPLARAAVSMVYLENELAYVGLNREAAHALTPHSRGTWTKADKDAPARVVQKDERITKTGNFIGTTWTIGADNMRKASVARPLHGHVAQATNDEMLTLELPDGFYVTLPKQAGQKYVGKEVNMIVTFVVDDEYFVESVLTLGKTGEVASQAVTHYFKGLTDSTDWIDIVPENL</sequence>
<accession>A0A7S4V1W1</accession>
<gene>
    <name evidence="2" type="ORF">DBRI00130_LOCUS3524</name>
</gene>
<organism evidence="2">
    <name type="scientific">Ditylum brightwellii</name>
    <dbReference type="NCBI Taxonomy" id="49249"/>
    <lineage>
        <taxon>Eukaryota</taxon>
        <taxon>Sar</taxon>
        <taxon>Stramenopiles</taxon>
        <taxon>Ochrophyta</taxon>
        <taxon>Bacillariophyta</taxon>
        <taxon>Mediophyceae</taxon>
        <taxon>Lithodesmiophycidae</taxon>
        <taxon>Lithodesmiales</taxon>
        <taxon>Lithodesmiaceae</taxon>
        <taxon>Ditylum</taxon>
    </lineage>
</organism>
<name>A0A7S4V1W1_9STRA</name>
<feature type="region of interest" description="Disordered" evidence="1">
    <location>
        <begin position="23"/>
        <end position="45"/>
    </location>
</feature>
<proteinExistence type="predicted"/>
<dbReference type="AlphaFoldDB" id="A0A7S4V1W1"/>
<protein>
    <submittedName>
        <fullName evidence="2">Uncharacterized protein</fullName>
    </submittedName>
</protein>
<evidence type="ECO:0000313" key="2">
    <source>
        <dbReference type="EMBL" id="CAE4585087.1"/>
    </source>
</evidence>